<comment type="caution">
    <text evidence="3">The sequence shown here is derived from an EMBL/GenBank/DDBJ whole genome shotgun (WGS) entry which is preliminary data.</text>
</comment>
<organism evidence="3 4">
    <name type="scientific">Convivina praedatoris</name>
    <dbReference type="NCBI Taxonomy" id="2880963"/>
    <lineage>
        <taxon>Bacteria</taxon>
        <taxon>Bacillati</taxon>
        <taxon>Bacillota</taxon>
        <taxon>Bacilli</taxon>
        <taxon>Lactobacillales</taxon>
        <taxon>Lactobacillaceae</taxon>
        <taxon>Convivina</taxon>
    </lineage>
</organism>
<proteinExistence type="inferred from homology"/>
<dbReference type="EMBL" id="CAKOEU010000006">
    <property type="protein sequence ID" value="CAH1856033.1"/>
    <property type="molecule type" value="Genomic_DNA"/>
</dbReference>
<keyword evidence="2" id="KW-0472">Membrane</keyword>
<dbReference type="Gene3D" id="1.10.510.10">
    <property type="entry name" value="Transferase(Phosphotransferase) domain 1"/>
    <property type="match status" value="1"/>
</dbReference>
<accession>A0ABM9D3U3</accession>
<keyword evidence="2" id="KW-1133">Transmembrane helix</keyword>
<name>A0ABM9D3U3_9LACO</name>
<evidence type="ECO:0000256" key="1">
    <source>
        <dbReference type="ARBA" id="ARBA00010163"/>
    </source>
</evidence>
<keyword evidence="2" id="KW-0812">Transmembrane</keyword>
<evidence type="ECO:0000313" key="3">
    <source>
        <dbReference type="EMBL" id="CAH1856033.1"/>
    </source>
</evidence>
<evidence type="ECO:0000313" key="4">
    <source>
        <dbReference type="Proteomes" id="UP000838102"/>
    </source>
</evidence>
<reference evidence="3" key="1">
    <citation type="submission" date="2022-03" db="EMBL/GenBank/DDBJ databases">
        <authorList>
            <person name="Hettiarachchi G."/>
        </authorList>
    </citation>
    <scope>NUCLEOTIDE SEQUENCE</scope>
    <source>
        <strain evidence="3">LMG 32447</strain>
    </source>
</reference>
<dbReference type="RefSeq" id="WP_248706572.1">
    <property type="nucleotide sequence ID" value="NZ_CAKOET010000007.1"/>
</dbReference>
<dbReference type="Proteomes" id="UP000838102">
    <property type="component" value="Unassembled WGS sequence"/>
</dbReference>
<dbReference type="Gene3D" id="1.25.40.680">
    <property type="entry name" value="Type VII secretion system EssB, C-terminal-like domain"/>
    <property type="match status" value="1"/>
</dbReference>
<dbReference type="Pfam" id="PF10140">
    <property type="entry name" value="YukC"/>
    <property type="match status" value="1"/>
</dbReference>
<feature type="transmembrane region" description="Helical" evidence="2">
    <location>
        <begin position="221"/>
        <end position="244"/>
    </location>
</feature>
<dbReference type="InterPro" id="IPR018778">
    <property type="entry name" value="T7SS_EssB"/>
</dbReference>
<gene>
    <name evidence="3" type="primary">essB</name>
    <name evidence="3" type="ORF">LMG032447_01205</name>
</gene>
<evidence type="ECO:0000256" key="2">
    <source>
        <dbReference type="SAM" id="Phobius"/>
    </source>
</evidence>
<sequence>MAEISNGDSKIQFNQVTTGFQVNLPLVTLSMTDMALLEEILADASTTFLKGRVILNATELQISYDNPCHWPTLSQIIFQKNLFQRLQMAIALVTLALNQQGQNQVFWHPDNLLWAGDNYLQVAHRGVVGLIEWHDCSNDNQFRQVRALVTYLMMPHLDYELLSANAGLLRYEYEPKEGLILALEKAQDLQDLSTYLNHSLAEQISENNQRYQQISKVKHRFYQWGLGGLLVLVITLLTVLGYGYQESLFHQRVIRAQSQFQQGHYQTTVTTLRKDDPQRFDHQLLYITAFAYANLDVNHDQRQSNSQNIMPGSARQYLLYWVYLGRSQSQRAISIAKGLGNQDLIVRAYQQLVRETECNEELDDEEKEKRLNTYQKEIDLYNKKLGENGRAKNS</sequence>
<dbReference type="InterPro" id="IPR042565">
    <property type="entry name" value="T7SS_EssB_C"/>
</dbReference>
<protein>
    <submittedName>
        <fullName evidence="3">Type VII secretion system protein EssB</fullName>
    </submittedName>
</protein>
<comment type="similarity">
    <text evidence="1">Belongs to the EssB family.</text>
</comment>
<keyword evidence="4" id="KW-1185">Reference proteome</keyword>